<protein>
    <submittedName>
        <fullName evidence="1">Uncharacterized protein</fullName>
    </submittedName>
</protein>
<sequence>MPVAMRDANDDGLRLPFLDVEHGVVSSEDDKDAAPNAQLHRNAHSMSARSLLLRRKSGPKVASGVRCVTLRTLLQNLQEVVLGTKLYVLFAAVPLAIAAQFHSYNRPTVFALSLVGLVPLAERVSFLTE</sequence>
<dbReference type="EnsemblPlants" id="Kaladp0780s0001.1.v1.1">
    <property type="protein sequence ID" value="Kaladp0780s0001.1.v1.1"/>
    <property type="gene ID" value="Kaladp0780s0001.v1.1"/>
</dbReference>
<evidence type="ECO:0000313" key="1">
    <source>
        <dbReference type="EnsemblPlants" id="Kaladp0780s0001.1.v1.1"/>
    </source>
</evidence>
<reference evidence="1" key="1">
    <citation type="submission" date="2021-01" db="UniProtKB">
        <authorList>
            <consortium name="EnsemblPlants"/>
        </authorList>
    </citation>
    <scope>IDENTIFICATION</scope>
</reference>
<name>A0A7N0VFF2_KALFE</name>
<dbReference type="Gramene" id="Kaladp0780s0001.1.v1.1">
    <property type="protein sequence ID" value="Kaladp0780s0001.1.v1.1"/>
    <property type="gene ID" value="Kaladp0780s0001.v1.1"/>
</dbReference>
<proteinExistence type="predicted"/>
<keyword evidence="2" id="KW-1185">Reference proteome</keyword>
<dbReference type="Proteomes" id="UP000594263">
    <property type="component" value="Unplaced"/>
</dbReference>
<organism evidence="1 2">
    <name type="scientific">Kalanchoe fedtschenkoi</name>
    <name type="common">Lavender scallops</name>
    <name type="synonym">South American air plant</name>
    <dbReference type="NCBI Taxonomy" id="63787"/>
    <lineage>
        <taxon>Eukaryota</taxon>
        <taxon>Viridiplantae</taxon>
        <taxon>Streptophyta</taxon>
        <taxon>Embryophyta</taxon>
        <taxon>Tracheophyta</taxon>
        <taxon>Spermatophyta</taxon>
        <taxon>Magnoliopsida</taxon>
        <taxon>eudicotyledons</taxon>
        <taxon>Gunneridae</taxon>
        <taxon>Pentapetalae</taxon>
        <taxon>Saxifragales</taxon>
        <taxon>Crassulaceae</taxon>
        <taxon>Kalanchoe</taxon>
    </lineage>
</organism>
<accession>A0A7N0VFF2</accession>
<dbReference type="AlphaFoldDB" id="A0A7N0VFF2"/>
<evidence type="ECO:0000313" key="2">
    <source>
        <dbReference type="Proteomes" id="UP000594263"/>
    </source>
</evidence>